<proteinExistence type="predicted"/>
<evidence type="ECO:0000313" key="2">
    <source>
        <dbReference type="EMBL" id="MBN8206862.1"/>
    </source>
</evidence>
<dbReference type="InterPro" id="IPR032330">
    <property type="entry name" value="EF-G-binding_C"/>
</dbReference>
<name>A0A939DXN6_9MICO</name>
<accession>A0A939DXN6</accession>
<dbReference type="AlphaFoldDB" id="A0A939DXN6"/>
<sequence>MMQKRSLGELRRALQNVSEATRRTVRMPKSWEAGWQNLDYLGWRDPSARQRGYLFVEREGQLQGIMLERARLASAPARAVMCTLCRMPRRFEQVILFTGRSAASDQSRSSRGSYLCAELDCNSRVNRLLPSSMLEGSAEEFVAGRRQGLRERAHSFVAEVLRGAPSA</sequence>
<protein>
    <submittedName>
        <fullName evidence="2">FBP domain-containing protein</fullName>
    </submittedName>
</protein>
<reference evidence="2" key="1">
    <citation type="submission" date="2020-12" db="EMBL/GenBank/DDBJ databases">
        <title>PHA producing bacteria isolated from mangrove.</title>
        <authorList>
            <person name="Zheng W."/>
            <person name="Yu S."/>
            <person name="Huang Y."/>
        </authorList>
    </citation>
    <scope>NUCLEOTIDE SEQUENCE</scope>
    <source>
        <strain evidence="2">GN8-5</strain>
    </source>
</reference>
<evidence type="ECO:0000259" key="1">
    <source>
        <dbReference type="Pfam" id="PF16571"/>
    </source>
</evidence>
<feature type="domain" description="Elongation factor G-binding protein C-terminal treble-clef zinc-finger" evidence="1">
    <location>
        <begin position="9"/>
        <end position="160"/>
    </location>
</feature>
<comment type="caution">
    <text evidence="2">The sequence shown here is derived from an EMBL/GenBank/DDBJ whole genome shotgun (WGS) entry which is preliminary data.</text>
</comment>
<gene>
    <name evidence="2" type="ORF">JF543_12965</name>
</gene>
<organism evidence="2 3">
    <name type="scientific">Microbacterium esteraromaticum</name>
    <dbReference type="NCBI Taxonomy" id="57043"/>
    <lineage>
        <taxon>Bacteria</taxon>
        <taxon>Bacillati</taxon>
        <taxon>Actinomycetota</taxon>
        <taxon>Actinomycetes</taxon>
        <taxon>Micrococcales</taxon>
        <taxon>Microbacteriaceae</taxon>
        <taxon>Microbacterium</taxon>
    </lineage>
</organism>
<dbReference type="EMBL" id="JAEMWU010000003">
    <property type="protein sequence ID" value="MBN8206862.1"/>
    <property type="molecule type" value="Genomic_DNA"/>
</dbReference>
<dbReference type="Proteomes" id="UP000664385">
    <property type="component" value="Unassembled WGS sequence"/>
</dbReference>
<evidence type="ECO:0000313" key="3">
    <source>
        <dbReference type="Proteomes" id="UP000664385"/>
    </source>
</evidence>
<dbReference type="Pfam" id="PF16571">
    <property type="entry name" value="FBP_C"/>
    <property type="match status" value="1"/>
</dbReference>